<dbReference type="InterPro" id="IPR001278">
    <property type="entry name" value="Arg-tRNA-ligase"/>
</dbReference>
<dbReference type="InterPro" id="IPR005148">
    <property type="entry name" value="Arg-tRNA-synth_N"/>
</dbReference>
<evidence type="ECO:0000256" key="12">
    <source>
        <dbReference type="RuleBase" id="RU363038"/>
    </source>
</evidence>
<organism evidence="15 16">
    <name type="scientific">Fundicoccus ignavus</name>
    <dbReference type="NCBI Taxonomy" id="2664442"/>
    <lineage>
        <taxon>Bacteria</taxon>
        <taxon>Bacillati</taxon>
        <taxon>Bacillota</taxon>
        <taxon>Bacilli</taxon>
        <taxon>Lactobacillales</taxon>
        <taxon>Aerococcaceae</taxon>
        <taxon>Fundicoccus</taxon>
    </lineage>
</organism>
<keyword evidence="7 11" id="KW-0067">ATP-binding</keyword>
<feature type="domain" description="DALR anticodon binding" evidence="13">
    <location>
        <begin position="450"/>
        <end position="565"/>
    </location>
</feature>
<comment type="subunit">
    <text evidence="3 11">Monomer.</text>
</comment>
<keyword evidence="4 11" id="KW-0963">Cytoplasm</keyword>
<comment type="similarity">
    <text evidence="2 11 12">Belongs to the class-I aminoacyl-tRNA synthetase family.</text>
</comment>
<dbReference type="GO" id="GO:0004814">
    <property type="term" value="F:arginine-tRNA ligase activity"/>
    <property type="evidence" value="ECO:0007669"/>
    <property type="project" value="UniProtKB-UniRule"/>
</dbReference>
<dbReference type="GO" id="GO:0006420">
    <property type="term" value="P:arginyl-tRNA aminoacylation"/>
    <property type="evidence" value="ECO:0007669"/>
    <property type="project" value="UniProtKB-UniRule"/>
</dbReference>
<dbReference type="EC" id="6.1.1.19" evidence="11"/>
<gene>
    <name evidence="11" type="primary">argS</name>
    <name evidence="15" type="ORF">GF867_06225</name>
</gene>
<dbReference type="NCBIfam" id="TIGR00456">
    <property type="entry name" value="argS"/>
    <property type="match status" value="1"/>
</dbReference>
<feature type="short sequence motif" description="'HIGH' region" evidence="11">
    <location>
        <begin position="122"/>
        <end position="132"/>
    </location>
</feature>
<comment type="catalytic activity">
    <reaction evidence="10 11">
        <text>tRNA(Arg) + L-arginine + ATP = L-arginyl-tRNA(Arg) + AMP + diphosphate</text>
        <dbReference type="Rhea" id="RHEA:20301"/>
        <dbReference type="Rhea" id="RHEA-COMP:9658"/>
        <dbReference type="Rhea" id="RHEA-COMP:9673"/>
        <dbReference type="ChEBI" id="CHEBI:30616"/>
        <dbReference type="ChEBI" id="CHEBI:32682"/>
        <dbReference type="ChEBI" id="CHEBI:33019"/>
        <dbReference type="ChEBI" id="CHEBI:78442"/>
        <dbReference type="ChEBI" id="CHEBI:78513"/>
        <dbReference type="ChEBI" id="CHEBI:456215"/>
        <dbReference type="EC" id="6.1.1.19"/>
    </reaction>
</comment>
<accession>A0A844C7U5</accession>
<keyword evidence="6 11" id="KW-0547">Nucleotide-binding</keyword>
<proteinExistence type="inferred from homology"/>
<dbReference type="Proteomes" id="UP000440066">
    <property type="component" value="Unassembled WGS sequence"/>
</dbReference>
<sequence>MNSKQLLVDALAPALAEHLSADEILNLIEVPKDTSHGDLAFPVFQLARVFRKAPQQIAADLVEELDTSNFSNVVAVGPYINVSLKREPVGATVVKEVLEAGDAYGNLNIGEGRNMTIDFSSPNIAKPMSMGHLRSTVIGNAIANIAAKVNYNPIRINHLGDWGTQFGKLIVAYKMWGDDAVIAADPVKELVKLYVDFHEVAEEKPELEEEARAAFKKLEDGDAEMIRLWTWFKDESLKEFNKVYDMLNISFDSFNGEAFYNDKMQPIIDELEAKGITTVNEGATIVDLEELNLPPALIKKSDGATLYVTRDLAAASYRKETYDFAKNIYVVGNEQSVHFKQLKAVLTKLGREWSEDMVHVPFGLITLDGKKLSTRKGKIVLLEEVLKEAVDLALEQITAKNPDLANKEAVAHQVGVGAVIFHDLKTERMNSFDFNLAEIVQFEGETGPYVQYTYARSKSIIRKYGKEISTDLTDAFGLTDDYSWEVVKKLMDYPRVVANAIERFEPSQVAKYAVQLAQLFNKYYGNTRILEDDAQLDARLALVKAMTVVLKNALGLLGIEAPEEM</sequence>
<name>A0A844C7U5_9LACT</name>
<evidence type="ECO:0000256" key="9">
    <source>
        <dbReference type="ARBA" id="ARBA00023146"/>
    </source>
</evidence>
<dbReference type="CDD" id="cd00671">
    <property type="entry name" value="ArgRS_core"/>
    <property type="match status" value="1"/>
</dbReference>
<evidence type="ECO:0000256" key="4">
    <source>
        <dbReference type="ARBA" id="ARBA00022490"/>
    </source>
</evidence>
<keyword evidence="5 11" id="KW-0436">Ligase</keyword>
<dbReference type="GO" id="GO:0005737">
    <property type="term" value="C:cytoplasm"/>
    <property type="evidence" value="ECO:0007669"/>
    <property type="project" value="UniProtKB-SubCell"/>
</dbReference>
<evidence type="ECO:0000256" key="1">
    <source>
        <dbReference type="ARBA" id="ARBA00004496"/>
    </source>
</evidence>
<dbReference type="SMART" id="SM00836">
    <property type="entry name" value="DALR_1"/>
    <property type="match status" value="1"/>
</dbReference>
<evidence type="ECO:0000313" key="15">
    <source>
        <dbReference type="EMBL" id="MRJ47156.1"/>
    </source>
</evidence>
<dbReference type="SMART" id="SM01016">
    <property type="entry name" value="Arg_tRNA_synt_N"/>
    <property type="match status" value="1"/>
</dbReference>
<dbReference type="InterPro" id="IPR014729">
    <property type="entry name" value="Rossmann-like_a/b/a_fold"/>
</dbReference>
<keyword evidence="8 11" id="KW-0648">Protein biosynthesis</keyword>
<dbReference type="EMBL" id="WJQT01000006">
    <property type="protein sequence ID" value="MRJ47156.1"/>
    <property type="molecule type" value="Genomic_DNA"/>
</dbReference>
<evidence type="ECO:0000256" key="2">
    <source>
        <dbReference type="ARBA" id="ARBA00005594"/>
    </source>
</evidence>
<dbReference type="AlphaFoldDB" id="A0A844C7U5"/>
<dbReference type="PANTHER" id="PTHR11956">
    <property type="entry name" value="ARGINYL-TRNA SYNTHETASE"/>
    <property type="match status" value="1"/>
</dbReference>
<evidence type="ECO:0000259" key="13">
    <source>
        <dbReference type="SMART" id="SM00836"/>
    </source>
</evidence>
<evidence type="ECO:0000256" key="10">
    <source>
        <dbReference type="ARBA" id="ARBA00049339"/>
    </source>
</evidence>
<evidence type="ECO:0000313" key="16">
    <source>
        <dbReference type="Proteomes" id="UP000440066"/>
    </source>
</evidence>
<evidence type="ECO:0000256" key="7">
    <source>
        <dbReference type="ARBA" id="ARBA00022840"/>
    </source>
</evidence>
<dbReference type="Gene3D" id="1.10.730.10">
    <property type="entry name" value="Isoleucyl-tRNA Synthetase, Domain 1"/>
    <property type="match status" value="1"/>
</dbReference>
<evidence type="ECO:0000256" key="6">
    <source>
        <dbReference type="ARBA" id="ARBA00022741"/>
    </source>
</evidence>
<dbReference type="Gene3D" id="3.30.1360.70">
    <property type="entry name" value="Arginyl tRNA synthetase N-terminal domain"/>
    <property type="match status" value="1"/>
</dbReference>
<dbReference type="InterPro" id="IPR008909">
    <property type="entry name" value="DALR_anticod-bd"/>
</dbReference>
<dbReference type="PRINTS" id="PR01038">
    <property type="entry name" value="TRNASYNTHARG"/>
</dbReference>
<keyword evidence="9 11" id="KW-0030">Aminoacyl-tRNA synthetase</keyword>
<reference evidence="15 16" key="1">
    <citation type="submission" date="2019-11" db="EMBL/GenBank/DDBJ databases">
        <title>Characterisation of Fundicoccus ignavus gen. nov. sp. nov., a novel genus of the family Aerococcaceae from bulk tank milk.</title>
        <authorList>
            <person name="Siebert A."/>
            <person name="Huptas C."/>
            <person name="Wenning M."/>
            <person name="Scherer S."/>
            <person name="Doll E.V."/>
        </authorList>
    </citation>
    <scope>NUCLEOTIDE SEQUENCE [LARGE SCALE GENOMIC DNA]</scope>
    <source>
        <strain evidence="15 16">DSM 109652</strain>
    </source>
</reference>
<dbReference type="GO" id="GO:0005524">
    <property type="term" value="F:ATP binding"/>
    <property type="evidence" value="ECO:0007669"/>
    <property type="project" value="UniProtKB-UniRule"/>
</dbReference>
<evidence type="ECO:0000259" key="14">
    <source>
        <dbReference type="SMART" id="SM01016"/>
    </source>
</evidence>
<evidence type="ECO:0000256" key="8">
    <source>
        <dbReference type="ARBA" id="ARBA00022917"/>
    </source>
</evidence>
<evidence type="ECO:0000256" key="3">
    <source>
        <dbReference type="ARBA" id="ARBA00011245"/>
    </source>
</evidence>
<dbReference type="FunFam" id="1.10.730.10:FF:000006">
    <property type="entry name" value="Arginyl-tRNA synthetase 2, mitochondrial"/>
    <property type="match status" value="1"/>
</dbReference>
<dbReference type="PANTHER" id="PTHR11956:SF5">
    <property type="entry name" value="ARGININE--TRNA LIGASE, CYTOPLASMIC"/>
    <property type="match status" value="1"/>
</dbReference>
<dbReference type="Pfam" id="PF05746">
    <property type="entry name" value="DALR_1"/>
    <property type="match status" value="1"/>
</dbReference>
<dbReference type="HAMAP" id="MF_00123">
    <property type="entry name" value="Arg_tRNA_synth"/>
    <property type="match status" value="1"/>
</dbReference>
<dbReference type="Gene3D" id="3.40.50.620">
    <property type="entry name" value="HUPs"/>
    <property type="match status" value="1"/>
</dbReference>
<dbReference type="Pfam" id="PF00750">
    <property type="entry name" value="tRNA-synt_1d"/>
    <property type="match status" value="1"/>
</dbReference>
<dbReference type="RefSeq" id="WP_153832233.1">
    <property type="nucleotide sequence ID" value="NZ_WJQT01000006.1"/>
</dbReference>
<dbReference type="InterPro" id="IPR035684">
    <property type="entry name" value="ArgRS_core"/>
</dbReference>
<feature type="domain" description="Arginyl tRNA synthetase N-terminal" evidence="14">
    <location>
        <begin position="5"/>
        <end position="84"/>
    </location>
</feature>
<dbReference type="FunFam" id="3.40.50.620:FF:000116">
    <property type="entry name" value="Arginine--tRNA ligase"/>
    <property type="match status" value="1"/>
</dbReference>
<comment type="caution">
    <text evidence="15">The sequence shown here is derived from an EMBL/GenBank/DDBJ whole genome shotgun (WGS) entry which is preliminary data.</text>
</comment>
<protein>
    <recommendedName>
        <fullName evidence="11">Arginine--tRNA ligase</fullName>
        <ecNumber evidence="11">6.1.1.19</ecNumber>
    </recommendedName>
    <alternativeName>
        <fullName evidence="11">Arginyl-tRNA synthetase</fullName>
        <shortName evidence="11">ArgRS</shortName>
    </alternativeName>
</protein>
<dbReference type="SUPFAM" id="SSF55190">
    <property type="entry name" value="Arginyl-tRNA synthetase (ArgRS), N-terminal 'additional' domain"/>
    <property type="match status" value="1"/>
</dbReference>
<dbReference type="InterPro" id="IPR009080">
    <property type="entry name" value="tRNAsynth_Ia_anticodon-bd"/>
</dbReference>
<dbReference type="Pfam" id="PF03485">
    <property type="entry name" value="Arg_tRNA_synt_N"/>
    <property type="match status" value="1"/>
</dbReference>
<dbReference type="SUPFAM" id="SSF52374">
    <property type="entry name" value="Nucleotidylyl transferase"/>
    <property type="match status" value="1"/>
</dbReference>
<dbReference type="SUPFAM" id="SSF47323">
    <property type="entry name" value="Anticodon-binding domain of a subclass of class I aminoacyl-tRNA synthetases"/>
    <property type="match status" value="1"/>
</dbReference>
<dbReference type="InterPro" id="IPR036695">
    <property type="entry name" value="Arg-tRNA-synth_N_sf"/>
</dbReference>
<evidence type="ECO:0000256" key="5">
    <source>
        <dbReference type="ARBA" id="ARBA00022598"/>
    </source>
</evidence>
<evidence type="ECO:0000256" key="11">
    <source>
        <dbReference type="HAMAP-Rule" id="MF_00123"/>
    </source>
</evidence>
<comment type="subcellular location">
    <subcellularLocation>
        <location evidence="1 11">Cytoplasm</location>
    </subcellularLocation>
</comment>
<dbReference type="CDD" id="cd07956">
    <property type="entry name" value="Anticodon_Ia_Arg"/>
    <property type="match status" value="1"/>
</dbReference>